<keyword evidence="1" id="KW-1133">Transmembrane helix</keyword>
<keyword evidence="3" id="KW-1185">Reference proteome</keyword>
<protein>
    <submittedName>
        <fullName evidence="2">Uncharacterized protein</fullName>
    </submittedName>
</protein>
<proteinExistence type="predicted"/>
<feature type="transmembrane region" description="Helical" evidence="1">
    <location>
        <begin position="31"/>
        <end position="47"/>
    </location>
</feature>
<dbReference type="AlphaFoldDB" id="A0A834HF08"/>
<keyword evidence="1" id="KW-0812">Transmembrane</keyword>
<dbReference type="EMBL" id="WJXA01000002">
    <property type="protein sequence ID" value="KAF7151086.1"/>
    <property type="molecule type" value="Genomic_DNA"/>
</dbReference>
<dbReference type="Proteomes" id="UP000626092">
    <property type="component" value="Unassembled WGS sequence"/>
</dbReference>
<evidence type="ECO:0000256" key="1">
    <source>
        <dbReference type="SAM" id="Phobius"/>
    </source>
</evidence>
<accession>A0A834HF08</accession>
<name>A0A834HF08_RHOSS</name>
<gene>
    <name evidence="2" type="ORF">RHSIM_Rhsim02G0153800</name>
</gene>
<organism evidence="2 3">
    <name type="scientific">Rhododendron simsii</name>
    <name type="common">Sims's rhododendron</name>
    <dbReference type="NCBI Taxonomy" id="118357"/>
    <lineage>
        <taxon>Eukaryota</taxon>
        <taxon>Viridiplantae</taxon>
        <taxon>Streptophyta</taxon>
        <taxon>Embryophyta</taxon>
        <taxon>Tracheophyta</taxon>
        <taxon>Spermatophyta</taxon>
        <taxon>Magnoliopsida</taxon>
        <taxon>eudicotyledons</taxon>
        <taxon>Gunneridae</taxon>
        <taxon>Pentapetalae</taxon>
        <taxon>asterids</taxon>
        <taxon>Ericales</taxon>
        <taxon>Ericaceae</taxon>
        <taxon>Ericoideae</taxon>
        <taxon>Rhodoreae</taxon>
        <taxon>Rhododendron</taxon>
    </lineage>
</organism>
<sequence length="210" mass="23075">MRKKFHHLPQYQGDGDGIVVLKLPSTFESCFFPFLSAIWFLFLIGLLRRNGLRSKRSHRGRDEVSGVAGDADLKSLGSTSRNLSSETYRTKLAVPLSRPTLSGKPGIRRQNASSFGMDKLFLPITVNMALVVLPTLNANGRLWGTEHPNVVWVTFYSHSSSQGHGRWAHTETNAPPGFSPGEVAEAHRDKHQCLDSSSTGTASPDGTFII</sequence>
<keyword evidence="1" id="KW-0472">Membrane</keyword>
<evidence type="ECO:0000313" key="3">
    <source>
        <dbReference type="Proteomes" id="UP000626092"/>
    </source>
</evidence>
<evidence type="ECO:0000313" key="2">
    <source>
        <dbReference type="EMBL" id="KAF7151086.1"/>
    </source>
</evidence>
<comment type="caution">
    <text evidence="2">The sequence shown here is derived from an EMBL/GenBank/DDBJ whole genome shotgun (WGS) entry which is preliminary data.</text>
</comment>
<reference evidence="2" key="1">
    <citation type="submission" date="2019-11" db="EMBL/GenBank/DDBJ databases">
        <authorList>
            <person name="Liu Y."/>
            <person name="Hou J."/>
            <person name="Li T.-Q."/>
            <person name="Guan C.-H."/>
            <person name="Wu X."/>
            <person name="Wu H.-Z."/>
            <person name="Ling F."/>
            <person name="Zhang R."/>
            <person name="Shi X.-G."/>
            <person name="Ren J.-P."/>
            <person name="Chen E.-F."/>
            <person name="Sun J.-M."/>
        </authorList>
    </citation>
    <scope>NUCLEOTIDE SEQUENCE</scope>
    <source>
        <strain evidence="2">Adult_tree_wgs_1</strain>
        <tissue evidence="2">Leaves</tissue>
    </source>
</reference>